<sequence>MLASTYIETGGHVRVYDEAVRTHQEFPLGTYRVGFSSKEGFSLIRIDDLTVGTERVYGGRDQKVSKIFRSYARSDRSLGVMLSGDKGIGKSLFLRMVAEAAREQGLPVVVVSEDHDGVVDFLDSLDECLIVFDEFEKTFPAGRRGLADGLNRQNQFLSLFDGLSSRKRIYCLSVNDMSKVSTYLVNRPGRFHYHLRFDYPGPDEVRQYLVDQAPGADPEEIENVALFSRRARLNYDHLRAIAFELAQPDALFSEIVDDLNIRTIEPSTYRIEARFPDGRIWSDEVEMNLFERGDVGRTFELRNSTRSIFASFMPRDLVFEPDGGIFVPIDRLDLLGDDDEEPEVYPTTVSLALVGQSDHGFGLWPTTEIRSNSGAIVSRSS</sequence>
<reference evidence="2 3" key="1">
    <citation type="submission" date="2015-02" db="EMBL/GenBank/DDBJ databases">
        <title>Draft genome sequences of ten Microbacterium spp. with emphasis on heavy metal contaminated environments.</title>
        <authorList>
            <person name="Corretto E."/>
        </authorList>
    </citation>
    <scope>NUCLEOTIDE SEQUENCE [LARGE SCALE GENOMIC DNA]</scope>
    <source>
        <strain evidence="2 3">BEL4b</strain>
    </source>
</reference>
<dbReference type="GO" id="GO:0016887">
    <property type="term" value="F:ATP hydrolysis activity"/>
    <property type="evidence" value="ECO:0007669"/>
    <property type="project" value="InterPro"/>
</dbReference>
<comment type="caution">
    <text evidence="2">The sequence shown here is derived from an EMBL/GenBank/DDBJ whole genome shotgun (WGS) entry which is preliminary data.</text>
</comment>
<dbReference type="AlphaFoldDB" id="A0A0F0L3R9"/>
<proteinExistence type="predicted"/>
<name>A0A0F0L3R9_9MICO</name>
<dbReference type="Gene3D" id="3.40.50.300">
    <property type="entry name" value="P-loop containing nucleotide triphosphate hydrolases"/>
    <property type="match status" value="1"/>
</dbReference>
<organism evidence="2 3">
    <name type="scientific">Microbacterium oxydans</name>
    <dbReference type="NCBI Taxonomy" id="82380"/>
    <lineage>
        <taxon>Bacteria</taxon>
        <taxon>Bacillati</taxon>
        <taxon>Actinomycetota</taxon>
        <taxon>Actinomycetes</taxon>
        <taxon>Micrococcales</taxon>
        <taxon>Microbacteriaceae</taxon>
        <taxon>Microbacterium</taxon>
    </lineage>
</organism>
<evidence type="ECO:0000313" key="2">
    <source>
        <dbReference type="EMBL" id="KJL27793.1"/>
    </source>
</evidence>
<gene>
    <name evidence="2" type="ORF">RS83_02847</name>
</gene>
<dbReference type="PATRIC" id="fig|82380.11.peg.2885"/>
<feature type="domain" description="ATPase AAA-type core" evidence="1">
    <location>
        <begin position="80"/>
        <end position="198"/>
    </location>
</feature>
<dbReference type="GO" id="GO:0005524">
    <property type="term" value="F:ATP binding"/>
    <property type="evidence" value="ECO:0007669"/>
    <property type="project" value="InterPro"/>
</dbReference>
<dbReference type="Proteomes" id="UP000033640">
    <property type="component" value="Unassembled WGS sequence"/>
</dbReference>
<evidence type="ECO:0000259" key="1">
    <source>
        <dbReference type="Pfam" id="PF00004"/>
    </source>
</evidence>
<accession>A0A0F0L3R9</accession>
<evidence type="ECO:0000313" key="3">
    <source>
        <dbReference type="Proteomes" id="UP000033640"/>
    </source>
</evidence>
<dbReference type="InterPro" id="IPR027417">
    <property type="entry name" value="P-loop_NTPase"/>
</dbReference>
<dbReference type="InterPro" id="IPR003959">
    <property type="entry name" value="ATPase_AAA_core"/>
</dbReference>
<dbReference type="EMBL" id="JYIW01000026">
    <property type="protein sequence ID" value="KJL27793.1"/>
    <property type="molecule type" value="Genomic_DNA"/>
</dbReference>
<dbReference type="Pfam" id="PF00004">
    <property type="entry name" value="AAA"/>
    <property type="match status" value="1"/>
</dbReference>
<dbReference type="SUPFAM" id="SSF52540">
    <property type="entry name" value="P-loop containing nucleoside triphosphate hydrolases"/>
    <property type="match status" value="1"/>
</dbReference>
<protein>
    <submittedName>
        <fullName evidence="2">ATPase family associated with various cellular activities (AAA)</fullName>
    </submittedName>
</protein>